<dbReference type="PIR" id="S76303">
    <property type="entry name" value="S76303"/>
</dbReference>
<sequence length="498" mass="56041">MVQVGAAAINRVDVAVIGGGIAGVAIAEYVARHTNLSVQLLEQNSHLGGDSSGKLEGWFHTGALYSGQDDGQTFFNCVNGVEDLLNHYSHYFAGRCNLTLEQFDHGYRPTVTGAGWFDPNPVYLIHPQRHSPEMLQSGLKGDRVQLEMQLKRVLGRLEMAYGQQFNWRSPTGNGAVAPDYDHLESYEQRSCSLLGQSEKISHYCQQFDLSHGVKPSDYALLKSLDCAMDTQGILQDLTASALAHGTAIATGINLEQINVDRYGPVRVQSIFYRDCQGQQHYLKAKAFIFAVGAGFERILPTLQVRAKLKQSRSTMVVAYPAISSHNFVRMSTKNSYHFNHFFQRANIPDSSEFLNYSMLANSGYVSNENDYLASGEIELLLDTAARYFSEENLYQRQLWSYDCVKTEFISDDAQKRRYSYWIEVNPQSNYLCVLPGKFSFFPTVAVQTLKQLKTILPTEEVDRSHRDYSAHYHQAQALVASPYPHQLLASYWKNNANS</sequence>
<feature type="domain" description="FAD dependent oxidoreductase" evidence="2">
    <location>
        <begin position="13"/>
        <end position="390"/>
    </location>
</feature>
<dbReference type="EMBL" id="BA000022">
    <property type="protein sequence ID" value="BAA10155.1"/>
    <property type="molecule type" value="Genomic_DNA"/>
</dbReference>
<dbReference type="AlphaFoldDB" id="Q55639"/>
<evidence type="ECO:0000259" key="2">
    <source>
        <dbReference type="Pfam" id="PF01266"/>
    </source>
</evidence>
<dbReference type="InterPro" id="IPR036188">
    <property type="entry name" value="FAD/NAD-bd_sf"/>
</dbReference>
<dbReference type="EnsemblBacteria" id="BAA10155">
    <property type="protein sequence ID" value="BAA10155"/>
    <property type="gene ID" value="BAA10155"/>
</dbReference>
<evidence type="ECO:0000256" key="1">
    <source>
        <dbReference type="ARBA" id="ARBA00023002"/>
    </source>
</evidence>
<dbReference type="Gene3D" id="3.50.50.60">
    <property type="entry name" value="FAD/NAD(P)-binding domain"/>
    <property type="match status" value="1"/>
</dbReference>
<dbReference type="SMR" id="Q55639"/>
<dbReference type="InterPro" id="IPR006076">
    <property type="entry name" value="FAD-dep_OxRdtase"/>
</dbReference>
<evidence type="ECO:0000313" key="4">
    <source>
        <dbReference type="Proteomes" id="UP000001425"/>
    </source>
</evidence>
<dbReference type="STRING" id="1148.gene:10499648"/>
<organism evidence="3 4">
    <name type="scientific">Synechocystis sp. (strain ATCC 27184 / PCC 6803 / Kazusa)</name>
    <dbReference type="NCBI Taxonomy" id="1111708"/>
    <lineage>
        <taxon>Bacteria</taxon>
        <taxon>Bacillati</taxon>
        <taxon>Cyanobacteriota</taxon>
        <taxon>Cyanophyceae</taxon>
        <taxon>Synechococcales</taxon>
        <taxon>Merismopediaceae</taxon>
        <taxon>Synechocystis</taxon>
    </lineage>
</organism>
<dbReference type="PANTHER" id="PTHR13847">
    <property type="entry name" value="SARCOSINE DEHYDROGENASE-RELATED"/>
    <property type="match status" value="1"/>
</dbReference>
<keyword evidence="1" id="KW-0560">Oxidoreductase</keyword>
<keyword evidence="4" id="KW-1185">Reference proteome</keyword>
<gene>
    <name evidence="3" type="ordered locus">sll0321</name>
</gene>
<reference evidence="3 4" key="1">
    <citation type="journal article" date="1995" name="DNA Res.">
        <title>Sequence analysis of the genome of the unicellular cyanobacterium Synechocystis sp. strain PCC6803. I. Sequence features in the 1 Mb region from map positions 64% to 92% of the genome.</title>
        <authorList>
            <person name="Kaneko T."/>
            <person name="Tanaka A."/>
            <person name="Sato S."/>
            <person name="Kotani H."/>
            <person name="Sazuka T."/>
            <person name="Miyajima N."/>
            <person name="Sugiura M."/>
            <person name="Tabata S."/>
        </authorList>
    </citation>
    <scope>NUCLEOTIDE SEQUENCE [LARGE SCALE GENOMIC DNA]</scope>
    <source>
        <strain evidence="4">ATCC 27184 / PCC 6803 / Kazusa</strain>
    </source>
</reference>
<dbReference type="KEGG" id="syn:sll0321"/>
<dbReference type="eggNOG" id="COG0665">
    <property type="taxonomic scope" value="Bacteria"/>
</dbReference>
<reference evidence="3 4" key="2">
    <citation type="journal article" date="1996" name="DNA Res.">
        <title>Sequence analysis of the genome of the unicellular cyanobacterium Synechocystis sp. strain PCC6803. II. Sequence determination of the entire genome and assignment of potential protein-coding regions.</title>
        <authorList>
            <person name="Kaneko T."/>
            <person name="Sato S."/>
            <person name="Kotani H."/>
            <person name="Tanaka A."/>
            <person name="Asamizu E."/>
            <person name="Nakamura Y."/>
            <person name="Miyajima N."/>
            <person name="Hirosawa M."/>
            <person name="Sugiura M."/>
            <person name="Sasamoto S."/>
            <person name="Kimura T."/>
            <person name="Hosouchi T."/>
            <person name="Matsuno A."/>
            <person name="Muraki A."/>
            <person name="Nakazaki N."/>
            <person name="Naruo K."/>
            <person name="Okumura S."/>
            <person name="Shimpo S."/>
            <person name="Takeuchi C."/>
            <person name="Wada T."/>
            <person name="Watanabe A."/>
            <person name="Yamada M."/>
            <person name="Yasuda M."/>
            <person name="Tabata S."/>
        </authorList>
    </citation>
    <scope>NUCLEOTIDE SEQUENCE [LARGE SCALE GENOMIC DNA]</scope>
    <source>
        <strain evidence="4">ATCC 27184 / PCC 6803 / Kazusa</strain>
    </source>
</reference>
<proteinExistence type="predicted"/>
<dbReference type="PANTHER" id="PTHR13847:SF287">
    <property type="entry name" value="FAD-DEPENDENT OXIDOREDUCTASE DOMAIN-CONTAINING PROTEIN 1"/>
    <property type="match status" value="1"/>
</dbReference>
<protein>
    <submittedName>
        <fullName evidence="3">Sll0321 protein</fullName>
    </submittedName>
</protein>
<dbReference type="GO" id="GO:0016491">
    <property type="term" value="F:oxidoreductase activity"/>
    <property type="evidence" value="ECO:0007669"/>
    <property type="project" value="UniProtKB-KW"/>
</dbReference>
<dbReference type="InParanoid" id="Q55639"/>
<dbReference type="Proteomes" id="UP000001425">
    <property type="component" value="Chromosome"/>
</dbReference>
<dbReference type="PaxDb" id="1148-1001528"/>
<dbReference type="Pfam" id="PF01266">
    <property type="entry name" value="DAO"/>
    <property type="match status" value="1"/>
</dbReference>
<dbReference type="SUPFAM" id="SSF51905">
    <property type="entry name" value="FAD/NAD(P)-binding domain"/>
    <property type="match status" value="1"/>
</dbReference>
<name>Q55639_SYNY3</name>
<accession>Q55639</accession>
<dbReference type="GO" id="GO:0005737">
    <property type="term" value="C:cytoplasm"/>
    <property type="evidence" value="ECO:0000318"/>
    <property type="project" value="GO_Central"/>
</dbReference>
<evidence type="ECO:0000313" key="3">
    <source>
        <dbReference type="EMBL" id="BAA10155.1"/>
    </source>
</evidence>